<dbReference type="EMBL" id="WQLW01000010">
    <property type="protein sequence ID" value="MVO10042.1"/>
    <property type="molecule type" value="Genomic_DNA"/>
</dbReference>
<reference evidence="2" key="1">
    <citation type="submission" date="2019-05" db="EMBL/GenBank/DDBJ databases">
        <title>Flavobacterium profundi sp. nov., isolated from a deep-sea seamount.</title>
        <authorList>
            <person name="Zhang D.-C."/>
        </authorList>
    </citation>
    <scope>NUCLEOTIDE SEQUENCE [LARGE SCALE GENOMIC DNA]</scope>
    <source>
        <strain evidence="2">TP390</strain>
    </source>
</reference>
<dbReference type="OrthoDB" id="1274341at2"/>
<accession>A0A6I4IT41</accession>
<organism evidence="1 2">
    <name type="scientific">Flavobacterium profundi</name>
    <dbReference type="NCBI Taxonomy" id="1774945"/>
    <lineage>
        <taxon>Bacteria</taxon>
        <taxon>Pseudomonadati</taxon>
        <taxon>Bacteroidota</taxon>
        <taxon>Flavobacteriia</taxon>
        <taxon>Flavobacteriales</taxon>
        <taxon>Flavobacteriaceae</taxon>
        <taxon>Flavobacterium</taxon>
    </lineage>
</organism>
<name>A0A6I4IT41_9FLAO</name>
<dbReference type="AlphaFoldDB" id="A0A6I4IT41"/>
<sequence>MLKKILKLSGAQELTKKEQKEINGGALVPKRCGGDGSYIYVNGEKVCCYIPAQNNYIC</sequence>
<protein>
    <submittedName>
        <fullName evidence="1">Uncharacterized protein</fullName>
    </submittedName>
</protein>
<keyword evidence="2" id="KW-1185">Reference proteome</keyword>
<comment type="caution">
    <text evidence="1">The sequence shown here is derived from an EMBL/GenBank/DDBJ whole genome shotgun (WGS) entry which is preliminary data.</text>
</comment>
<gene>
    <name evidence="1" type="ORF">GOQ30_12795</name>
</gene>
<evidence type="ECO:0000313" key="2">
    <source>
        <dbReference type="Proteomes" id="UP000431264"/>
    </source>
</evidence>
<dbReference type="Proteomes" id="UP000431264">
    <property type="component" value="Unassembled WGS sequence"/>
</dbReference>
<proteinExistence type="predicted"/>
<evidence type="ECO:0000313" key="1">
    <source>
        <dbReference type="EMBL" id="MVO10042.1"/>
    </source>
</evidence>
<dbReference type="RefSeq" id="WP_157504260.1">
    <property type="nucleotide sequence ID" value="NZ_VDCZ01000010.1"/>
</dbReference>